<dbReference type="SMART" id="SM00950">
    <property type="entry name" value="Piwi"/>
    <property type="match status" value="1"/>
</dbReference>
<proteinExistence type="predicted"/>
<dbReference type="InterPro" id="IPR036397">
    <property type="entry name" value="RNaseH_sf"/>
</dbReference>
<dbReference type="EMBL" id="JASCZI010094480">
    <property type="protein sequence ID" value="MED6153789.1"/>
    <property type="molecule type" value="Genomic_DNA"/>
</dbReference>
<organism evidence="2 3">
    <name type="scientific">Stylosanthes scabra</name>
    <dbReference type="NCBI Taxonomy" id="79078"/>
    <lineage>
        <taxon>Eukaryota</taxon>
        <taxon>Viridiplantae</taxon>
        <taxon>Streptophyta</taxon>
        <taxon>Embryophyta</taxon>
        <taxon>Tracheophyta</taxon>
        <taxon>Spermatophyta</taxon>
        <taxon>Magnoliopsida</taxon>
        <taxon>eudicotyledons</taxon>
        <taxon>Gunneridae</taxon>
        <taxon>Pentapetalae</taxon>
        <taxon>rosids</taxon>
        <taxon>fabids</taxon>
        <taxon>Fabales</taxon>
        <taxon>Fabaceae</taxon>
        <taxon>Papilionoideae</taxon>
        <taxon>50 kb inversion clade</taxon>
        <taxon>dalbergioids sensu lato</taxon>
        <taxon>Dalbergieae</taxon>
        <taxon>Pterocarpus clade</taxon>
        <taxon>Stylosanthes</taxon>
    </lineage>
</organism>
<dbReference type="PROSITE" id="PS50822">
    <property type="entry name" value="PIWI"/>
    <property type="match status" value="1"/>
</dbReference>
<name>A0ABU6TY46_9FABA</name>
<keyword evidence="3" id="KW-1185">Reference proteome</keyword>
<comment type="caution">
    <text evidence="2">The sequence shown here is derived from an EMBL/GenBank/DDBJ whole genome shotgun (WGS) entry which is preliminary data.</text>
</comment>
<accession>A0ABU6TY46</accession>
<dbReference type="Proteomes" id="UP001341840">
    <property type="component" value="Unassembled WGS sequence"/>
</dbReference>
<dbReference type="InterPro" id="IPR003165">
    <property type="entry name" value="Piwi"/>
</dbReference>
<evidence type="ECO:0000259" key="1">
    <source>
        <dbReference type="PROSITE" id="PS50822"/>
    </source>
</evidence>
<gene>
    <name evidence="2" type="primary">AGO4A_5</name>
    <name evidence="2" type="ORF">PIB30_105399</name>
</gene>
<sequence length="286" mass="32508">MNSFLSMERPPSIPLLRHQPTIILGMDVSHGAPGRSDAPSIAAVVSSRYHNLYKESWPSISCCRAAVRTQSPRVEMIQSLYKPVGNKDDQGIIRELLIDFYETSNRIKPQQIIIFRDGVSESQFIKVLNEELAPIMKACKRLDDKWSPKFTFIVAQKNHHTKFFEVNSPDNVPPGTVVDTKICHPKNNDFYMCAHAGRIGTTRPTHYHVLHDEIEFSADEMQELVHSLSYVYQRSTNAISIVAPIYYAHLAAAQMGQFIKNDELPPDELPQLPRLHEDVANSMFFC</sequence>
<protein>
    <submittedName>
        <fullName evidence="2">Protein argonaute 4A</fullName>
    </submittedName>
</protein>
<dbReference type="Pfam" id="PF02171">
    <property type="entry name" value="Piwi"/>
    <property type="match status" value="1"/>
</dbReference>
<evidence type="ECO:0000313" key="3">
    <source>
        <dbReference type="Proteomes" id="UP001341840"/>
    </source>
</evidence>
<dbReference type="SUPFAM" id="SSF53098">
    <property type="entry name" value="Ribonuclease H-like"/>
    <property type="match status" value="1"/>
</dbReference>
<reference evidence="2 3" key="1">
    <citation type="journal article" date="2023" name="Plants (Basel)">
        <title>Bridging the Gap: Combining Genomics and Transcriptomics Approaches to Understand Stylosanthes scabra, an Orphan Legume from the Brazilian Caatinga.</title>
        <authorList>
            <person name="Ferreira-Neto J.R.C."/>
            <person name="da Silva M.D."/>
            <person name="Binneck E."/>
            <person name="de Melo N.F."/>
            <person name="da Silva R.H."/>
            <person name="de Melo A.L.T.M."/>
            <person name="Pandolfi V."/>
            <person name="Bustamante F.O."/>
            <person name="Brasileiro-Vidal A.C."/>
            <person name="Benko-Iseppon A.M."/>
        </authorList>
    </citation>
    <scope>NUCLEOTIDE SEQUENCE [LARGE SCALE GENOMIC DNA]</scope>
    <source>
        <tissue evidence="2">Leaves</tissue>
    </source>
</reference>
<dbReference type="PANTHER" id="PTHR22891">
    <property type="entry name" value="EUKARYOTIC TRANSLATION INITIATION FACTOR 2C"/>
    <property type="match status" value="1"/>
</dbReference>
<feature type="domain" description="Piwi" evidence="1">
    <location>
        <begin position="1"/>
        <end position="260"/>
    </location>
</feature>
<evidence type="ECO:0000313" key="2">
    <source>
        <dbReference type="EMBL" id="MED6153789.1"/>
    </source>
</evidence>
<dbReference type="Gene3D" id="3.30.420.10">
    <property type="entry name" value="Ribonuclease H-like superfamily/Ribonuclease H"/>
    <property type="match status" value="1"/>
</dbReference>
<dbReference type="InterPro" id="IPR012337">
    <property type="entry name" value="RNaseH-like_sf"/>
</dbReference>